<dbReference type="Gene3D" id="1.10.238.10">
    <property type="entry name" value="EF-hand"/>
    <property type="match status" value="1"/>
</dbReference>
<sequence>MFSYKTSLGRQEPKISETDIKKFTSVFQQCDESKKGYLDREDLKIAIVMLFGYKPSKSETDLLLHPVLQANLPGVPLDHFINLMGRKLSVQDPFEKTRQIFTAFDVHCRGFLTLEDFRKAFSSVAHLQDQTVQEAFREVDRDSDGHISFKDLESVLTYGQDDR</sequence>
<dbReference type="InterPro" id="IPR011992">
    <property type="entry name" value="EF-hand-dom_pair"/>
</dbReference>
<dbReference type="OrthoDB" id="26525at2759"/>
<dbReference type="PROSITE" id="PS50222">
    <property type="entry name" value="EF_HAND_2"/>
    <property type="match status" value="2"/>
</dbReference>
<dbReference type="AlphaFoldDB" id="W5MRE1"/>
<evidence type="ECO:0000313" key="5">
    <source>
        <dbReference type="Ensembl" id="ENSLOCP00000010950.1"/>
    </source>
</evidence>
<dbReference type="CTD" id="90141"/>
<protein>
    <submittedName>
        <fullName evidence="5">EF-hand calcium binding domain 11</fullName>
    </submittedName>
</protein>
<dbReference type="InterPro" id="IPR050403">
    <property type="entry name" value="Myosin_RLC"/>
</dbReference>
<dbReference type="EMBL" id="AHAT01003912">
    <property type="status" value="NOT_ANNOTATED_CDS"/>
    <property type="molecule type" value="Genomic_DNA"/>
</dbReference>
<dbReference type="InterPro" id="IPR002048">
    <property type="entry name" value="EF_hand_dom"/>
</dbReference>
<evidence type="ECO:0000256" key="3">
    <source>
        <dbReference type="ARBA" id="ARBA00022837"/>
    </source>
</evidence>
<dbReference type="GO" id="GO:0005509">
    <property type="term" value="F:calcium ion binding"/>
    <property type="evidence" value="ECO:0000318"/>
    <property type="project" value="GO_Central"/>
</dbReference>
<dbReference type="FunFam" id="1.10.238.10:FF:000003">
    <property type="entry name" value="Calmodulin A"/>
    <property type="match status" value="1"/>
</dbReference>
<proteinExistence type="predicted"/>
<dbReference type="STRING" id="7918.ENSLOCP00000010950"/>
<dbReference type="HOGENOM" id="CLU_114999_0_0_1"/>
<keyword evidence="3" id="KW-0106">Calcium</keyword>
<dbReference type="FunCoup" id="W5MRE1">
    <property type="interactions" value="13"/>
</dbReference>
<evidence type="ECO:0000259" key="4">
    <source>
        <dbReference type="PROSITE" id="PS50222"/>
    </source>
</evidence>
<keyword evidence="6" id="KW-1185">Reference proteome</keyword>
<feature type="domain" description="EF-hand" evidence="4">
    <location>
        <begin position="18"/>
        <end position="53"/>
    </location>
</feature>
<dbReference type="Proteomes" id="UP000018468">
    <property type="component" value="Linkage group LG7"/>
</dbReference>
<evidence type="ECO:0000256" key="1">
    <source>
        <dbReference type="ARBA" id="ARBA00022723"/>
    </source>
</evidence>
<accession>W5MRE1</accession>
<dbReference type="Bgee" id="ENSLOCG00000008987">
    <property type="expression patterns" value="Expressed in pharyngeal gill and 13 other cell types or tissues"/>
</dbReference>
<dbReference type="SMART" id="SM00054">
    <property type="entry name" value="EFh"/>
    <property type="match status" value="3"/>
</dbReference>
<dbReference type="GeneTree" id="ENSGT00390000004917"/>
<name>W5MRE1_LEPOC</name>
<dbReference type="eggNOG" id="KOG0027">
    <property type="taxonomic scope" value="Eukaryota"/>
</dbReference>
<dbReference type="GeneID" id="102688450"/>
<keyword evidence="2" id="KW-0677">Repeat</keyword>
<dbReference type="Ensembl" id="ENSLOCT00000010966.1">
    <property type="protein sequence ID" value="ENSLOCP00000010950.1"/>
    <property type="gene ID" value="ENSLOCG00000008987.1"/>
</dbReference>
<dbReference type="SUPFAM" id="SSF47473">
    <property type="entry name" value="EF-hand"/>
    <property type="match status" value="1"/>
</dbReference>
<dbReference type="GO" id="GO:0005737">
    <property type="term" value="C:cytoplasm"/>
    <property type="evidence" value="ECO:0000318"/>
    <property type="project" value="GO_Central"/>
</dbReference>
<dbReference type="OMA" id="YAMKHGQ"/>
<dbReference type="PANTHER" id="PTHR23049">
    <property type="entry name" value="MYOSIN REGULATORY LIGHT CHAIN 2"/>
    <property type="match status" value="1"/>
</dbReference>
<dbReference type="KEGG" id="loc:102688450"/>
<evidence type="ECO:0000256" key="2">
    <source>
        <dbReference type="ARBA" id="ARBA00022737"/>
    </source>
</evidence>
<reference evidence="5" key="3">
    <citation type="submission" date="2025-09" db="UniProtKB">
        <authorList>
            <consortium name="Ensembl"/>
        </authorList>
    </citation>
    <scope>IDENTIFICATION</scope>
</reference>
<dbReference type="PROSITE" id="PS00018">
    <property type="entry name" value="EF_HAND_1"/>
    <property type="match status" value="1"/>
</dbReference>
<reference evidence="6" key="1">
    <citation type="submission" date="2011-12" db="EMBL/GenBank/DDBJ databases">
        <title>The Draft Genome of Lepisosteus oculatus.</title>
        <authorList>
            <consortium name="The Broad Institute Genome Assembly &amp; Analysis Group"/>
            <consortium name="Computational R&amp;D Group"/>
            <consortium name="and Sequencing Platform"/>
            <person name="Di Palma F."/>
            <person name="Alfoldi J."/>
            <person name="Johnson J."/>
            <person name="Berlin A."/>
            <person name="Gnerre S."/>
            <person name="Jaffe D."/>
            <person name="MacCallum I."/>
            <person name="Young S."/>
            <person name="Walker B.J."/>
            <person name="Lander E.S."/>
            <person name="Lindblad-Toh K."/>
        </authorList>
    </citation>
    <scope>NUCLEOTIDE SEQUENCE [LARGE SCALE GENOMIC DNA]</scope>
</reference>
<keyword evidence="1" id="KW-0479">Metal-binding</keyword>
<dbReference type="InParanoid" id="W5MRE1"/>
<dbReference type="Pfam" id="PF13499">
    <property type="entry name" value="EF-hand_7"/>
    <property type="match status" value="1"/>
</dbReference>
<dbReference type="InterPro" id="IPR018247">
    <property type="entry name" value="EF_Hand_1_Ca_BS"/>
</dbReference>
<reference evidence="5" key="2">
    <citation type="submission" date="2025-08" db="UniProtKB">
        <authorList>
            <consortium name="Ensembl"/>
        </authorList>
    </citation>
    <scope>IDENTIFICATION</scope>
</reference>
<evidence type="ECO:0000313" key="6">
    <source>
        <dbReference type="Proteomes" id="UP000018468"/>
    </source>
</evidence>
<feature type="domain" description="EF-hand" evidence="4">
    <location>
        <begin position="127"/>
        <end position="162"/>
    </location>
</feature>
<organism evidence="5 6">
    <name type="scientific">Lepisosteus oculatus</name>
    <name type="common">Spotted gar</name>
    <dbReference type="NCBI Taxonomy" id="7918"/>
    <lineage>
        <taxon>Eukaryota</taxon>
        <taxon>Metazoa</taxon>
        <taxon>Chordata</taxon>
        <taxon>Craniata</taxon>
        <taxon>Vertebrata</taxon>
        <taxon>Euteleostomi</taxon>
        <taxon>Actinopterygii</taxon>
        <taxon>Neopterygii</taxon>
        <taxon>Holostei</taxon>
        <taxon>Semionotiformes</taxon>
        <taxon>Lepisosteidae</taxon>
        <taxon>Lepisosteus</taxon>
    </lineage>
</organism>